<keyword evidence="7 11" id="KW-1133">Transmembrane helix</keyword>
<dbReference type="Proteomes" id="UP001154114">
    <property type="component" value="Chromosome 20"/>
</dbReference>
<dbReference type="SUPFAM" id="SSF52540">
    <property type="entry name" value="P-loop containing nucleoside triphosphate hydrolases"/>
    <property type="match status" value="1"/>
</dbReference>
<evidence type="ECO:0000256" key="3">
    <source>
        <dbReference type="ARBA" id="ARBA00022741"/>
    </source>
</evidence>
<evidence type="ECO:0000256" key="2">
    <source>
        <dbReference type="ARBA" id="ARBA00022692"/>
    </source>
</evidence>
<evidence type="ECO:0000313" key="15">
    <source>
        <dbReference type="Proteomes" id="UP001154114"/>
    </source>
</evidence>
<dbReference type="InterPro" id="IPR015894">
    <property type="entry name" value="Guanylate-bd_N"/>
</dbReference>
<dbReference type="GO" id="GO:0003924">
    <property type="term" value="F:GTPase activity"/>
    <property type="evidence" value="ECO:0007669"/>
    <property type="project" value="InterPro"/>
</dbReference>
<proteinExistence type="predicted"/>
<keyword evidence="4" id="KW-0378">Hydrolase</keyword>
<keyword evidence="9 11" id="KW-0472">Membrane</keyword>
<keyword evidence="5" id="KW-0256">Endoplasmic reticulum</keyword>
<comment type="subcellular location">
    <subcellularLocation>
        <location evidence="1">Endoplasmic reticulum membrane</location>
        <topology evidence="1">Multi-pass membrane protein</topology>
    </subcellularLocation>
</comment>
<feature type="domain" description="Guanylate-binding protein N-terminal" evidence="12">
    <location>
        <begin position="22"/>
        <end position="296"/>
    </location>
</feature>
<evidence type="ECO:0000256" key="9">
    <source>
        <dbReference type="ARBA" id="ARBA00023136"/>
    </source>
</evidence>
<dbReference type="Pfam" id="PF02263">
    <property type="entry name" value="GBP"/>
    <property type="match status" value="1"/>
</dbReference>
<feature type="transmembrane region" description="Helical" evidence="11">
    <location>
        <begin position="457"/>
        <end position="477"/>
    </location>
</feature>
<dbReference type="Gene3D" id="3.40.50.300">
    <property type="entry name" value="P-loop containing nucleotide triphosphate hydrolases"/>
    <property type="match status" value="1"/>
</dbReference>
<dbReference type="InterPro" id="IPR027417">
    <property type="entry name" value="P-loop_NTPase"/>
</dbReference>
<dbReference type="PANTHER" id="PTHR10751">
    <property type="entry name" value="GUANYLATE BINDING PROTEIN"/>
    <property type="match status" value="1"/>
</dbReference>
<evidence type="ECO:0000256" key="8">
    <source>
        <dbReference type="ARBA" id="ARBA00023134"/>
    </source>
</evidence>
<dbReference type="SUPFAM" id="SSF48340">
    <property type="entry name" value="Interferon-induced guanylate-binding protein 1 (GBP1), C-terminal domain"/>
    <property type="match status" value="1"/>
</dbReference>
<evidence type="ECO:0000256" key="1">
    <source>
        <dbReference type="ARBA" id="ARBA00004477"/>
    </source>
</evidence>
<keyword evidence="15" id="KW-1185">Reference proteome</keyword>
<dbReference type="InterPro" id="IPR003191">
    <property type="entry name" value="Guanylate-bd/ATL_C"/>
</dbReference>
<evidence type="ECO:0000256" key="11">
    <source>
        <dbReference type="SAM" id="Phobius"/>
    </source>
</evidence>
<name>A0A9P0BUC6_CHRIL</name>
<feature type="domain" description="Guanylate-binding protein/Atlastin C-terminal" evidence="13">
    <location>
        <begin position="300"/>
        <end position="423"/>
    </location>
</feature>
<keyword evidence="6" id="KW-0460">Magnesium</keyword>
<dbReference type="GO" id="GO:0005789">
    <property type="term" value="C:endoplasmic reticulum membrane"/>
    <property type="evidence" value="ECO:0007669"/>
    <property type="project" value="UniProtKB-SubCell"/>
</dbReference>
<feature type="transmembrane region" description="Helical" evidence="11">
    <location>
        <begin position="425"/>
        <end position="445"/>
    </location>
</feature>
<dbReference type="FunFam" id="1.20.58.420:FF:000001">
    <property type="entry name" value="Atlastin-1 isoform 1"/>
    <property type="match status" value="1"/>
</dbReference>
<evidence type="ECO:0000259" key="12">
    <source>
        <dbReference type="Pfam" id="PF02263"/>
    </source>
</evidence>
<dbReference type="OrthoDB" id="7788754at2759"/>
<evidence type="ECO:0000256" key="4">
    <source>
        <dbReference type="ARBA" id="ARBA00022801"/>
    </source>
</evidence>
<evidence type="ECO:0000259" key="13">
    <source>
        <dbReference type="Pfam" id="PF02841"/>
    </source>
</evidence>
<reference evidence="14" key="1">
    <citation type="submission" date="2021-12" db="EMBL/GenBank/DDBJ databases">
        <authorList>
            <person name="King R."/>
        </authorList>
    </citation>
    <scope>NUCLEOTIDE SEQUENCE</scope>
</reference>
<evidence type="ECO:0000256" key="6">
    <source>
        <dbReference type="ARBA" id="ARBA00022842"/>
    </source>
</evidence>
<dbReference type="EMBL" id="LR824023">
    <property type="protein sequence ID" value="CAH0594472.1"/>
    <property type="molecule type" value="Genomic_DNA"/>
</dbReference>
<dbReference type="Gene3D" id="1.20.58.420">
    <property type="entry name" value="AHSP"/>
    <property type="match status" value="1"/>
</dbReference>
<evidence type="ECO:0000256" key="7">
    <source>
        <dbReference type="ARBA" id="ARBA00022989"/>
    </source>
</evidence>
<gene>
    <name evidence="14" type="ORF">CINC_LOCUS6399</name>
</gene>
<dbReference type="InterPro" id="IPR036543">
    <property type="entry name" value="Guanylate-bd_C_sf"/>
</dbReference>
<evidence type="ECO:0000256" key="10">
    <source>
        <dbReference type="ARBA" id="ARBA00049117"/>
    </source>
</evidence>
<dbReference type="GO" id="GO:0005525">
    <property type="term" value="F:GTP binding"/>
    <property type="evidence" value="ECO:0007669"/>
    <property type="project" value="UniProtKB-KW"/>
</dbReference>
<keyword evidence="2 11" id="KW-0812">Transmembrane</keyword>
<comment type="catalytic activity">
    <reaction evidence="10">
        <text>GTP + H2O = GDP + phosphate + H(+)</text>
        <dbReference type="Rhea" id="RHEA:19669"/>
        <dbReference type="ChEBI" id="CHEBI:15377"/>
        <dbReference type="ChEBI" id="CHEBI:15378"/>
        <dbReference type="ChEBI" id="CHEBI:37565"/>
        <dbReference type="ChEBI" id="CHEBI:43474"/>
        <dbReference type="ChEBI" id="CHEBI:58189"/>
    </reaction>
    <physiologicalReaction direction="left-to-right" evidence="10">
        <dbReference type="Rhea" id="RHEA:19670"/>
    </physiologicalReaction>
</comment>
<accession>A0A9P0BUC6</accession>
<evidence type="ECO:0000313" key="14">
    <source>
        <dbReference type="EMBL" id="CAH0594472.1"/>
    </source>
</evidence>
<evidence type="ECO:0008006" key="16">
    <source>
        <dbReference type="Google" id="ProtNLM"/>
    </source>
</evidence>
<dbReference type="CDD" id="cd01851">
    <property type="entry name" value="GBP"/>
    <property type="match status" value="1"/>
</dbReference>
<dbReference type="Pfam" id="PF02841">
    <property type="entry name" value="GBP_C"/>
    <property type="match status" value="1"/>
</dbReference>
<dbReference type="AlphaFoldDB" id="A0A9P0BUC6"/>
<organism evidence="14 15">
    <name type="scientific">Chrysodeixis includens</name>
    <name type="common">Soybean looper</name>
    <name type="synonym">Pseudoplusia includens</name>
    <dbReference type="NCBI Taxonomy" id="689277"/>
    <lineage>
        <taxon>Eukaryota</taxon>
        <taxon>Metazoa</taxon>
        <taxon>Ecdysozoa</taxon>
        <taxon>Arthropoda</taxon>
        <taxon>Hexapoda</taxon>
        <taxon>Insecta</taxon>
        <taxon>Pterygota</taxon>
        <taxon>Neoptera</taxon>
        <taxon>Endopterygota</taxon>
        <taxon>Lepidoptera</taxon>
        <taxon>Glossata</taxon>
        <taxon>Ditrysia</taxon>
        <taxon>Noctuoidea</taxon>
        <taxon>Noctuidae</taxon>
        <taxon>Plusiinae</taxon>
        <taxon>Chrysodeixis</taxon>
    </lineage>
</organism>
<evidence type="ECO:0000256" key="5">
    <source>
        <dbReference type="ARBA" id="ARBA00022824"/>
    </source>
</evidence>
<keyword evidence="8" id="KW-0342">GTP-binding</keyword>
<protein>
    <recommendedName>
        <fullName evidence="16">Atlastin</fullName>
    </recommendedName>
</protein>
<keyword evidence="3" id="KW-0547">Nucleotide-binding</keyword>
<sequence length="513" mass="58012">MTKESESLESGHGVQVVTPNDEHRFELDEDSLKELLLRDDIKHLPVVLVSVAGAYRKGKSFLLDFFLRYLDKTYNNGDDNSEWLGAPDEPLKGFTWRGGSERHTTGIHLWSQPFKASLPTGEKVVILVMDTQGTFDSNSTVKDNATVFALSTMLSSVQIYNLSQNIEEDDLQHLQLFMEYGRVAKDKMEGKPFQRLQFLIRDWSFPYDHPYGTVGGEQLLKKRLMVREDLHEELQGVRRDIDRCFEQVTCFLMPHPGLKVSTDPNFNGRLSDIDPEFLKCLSELMPMLLAPENLVLKKIGGETVKARDLLNYFRTYLQVFNSDTLPTPTTILEATAEANNTSALLEARAVYDKLMEEAAGASMPYLRDEMLHQEHARALNKAMHAFNAKKKMGGEEMANSFRSQLVKSVEEMFVHLVEQNKAKCMYHMFTTPAVFAVLLVLGYLLSTLGELFGMRLLASLGMCIVFVAVVLLAVWGYTRMTGNMREVGMQLDQIAIQIRAYAPGAAQPKLKET</sequence>